<dbReference type="SUPFAM" id="SSF54626">
    <property type="entry name" value="Chalcone isomerase"/>
    <property type="match status" value="1"/>
</dbReference>
<reference evidence="4 5" key="1">
    <citation type="journal article" date="2016" name="Proc. Natl. Acad. Sci. U.S.A.">
        <title>Comparative genomics of biotechnologically important yeasts.</title>
        <authorList>
            <person name="Riley R."/>
            <person name="Haridas S."/>
            <person name="Wolfe K.H."/>
            <person name="Lopes M.R."/>
            <person name="Hittinger C.T."/>
            <person name="Goeker M."/>
            <person name="Salamov A.A."/>
            <person name="Wisecaver J.H."/>
            <person name="Long T.M."/>
            <person name="Calvey C.H."/>
            <person name="Aerts A.L."/>
            <person name="Barry K.W."/>
            <person name="Choi C."/>
            <person name="Clum A."/>
            <person name="Coughlan A.Y."/>
            <person name="Deshpande S."/>
            <person name="Douglass A.P."/>
            <person name="Hanson S.J."/>
            <person name="Klenk H.-P."/>
            <person name="LaButti K.M."/>
            <person name="Lapidus A."/>
            <person name="Lindquist E.A."/>
            <person name="Lipzen A.M."/>
            <person name="Meier-Kolthoff J.P."/>
            <person name="Ohm R.A."/>
            <person name="Otillar R.P."/>
            <person name="Pangilinan J.L."/>
            <person name="Peng Y."/>
            <person name="Rokas A."/>
            <person name="Rosa C.A."/>
            <person name="Scheuner C."/>
            <person name="Sibirny A.A."/>
            <person name="Slot J.C."/>
            <person name="Stielow J.B."/>
            <person name="Sun H."/>
            <person name="Kurtzman C.P."/>
            <person name="Blackwell M."/>
            <person name="Grigoriev I.V."/>
            <person name="Jeffries T.W."/>
        </authorList>
    </citation>
    <scope>NUCLEOTIDE SEQUENCE [LARGE SCALE GENOMIC DNA]</scope>
    <source>
        <strain evidence="4 5">DSM 6958</strain>
    </source>
</reference>
<dbReference type="Proteomes" id="UP000095009">
    <property type="component" value="Unassembled WGS sequence"/>
</dbReference>
<dbReference type="OrthoDB" id="18193at2759"/>
<name>A0A1E3PMK9_9ASCO</name>
<keyword evidence="5" id="KW-1185">Reference proteome</keyword>
<evidence type="ECO:0000256" key="1">
    <source>
        <dbReference type="ARBA" id="ARBA00009111"/>
    </source>
</evidence>
<dbReference type="Pfam" id="PF16035">
    <property type="entry name" value="Chalcone_2"/>
    <property type="match status" value="1"/>
</dbReference>
<dbReference type="GO" id="GO:0016872">
    <property type="term" value="F:intramolecular lyase activity"/>
    <property type="evidence" value="ECO:0007669"/>
    <property type="project" value="InterPro"/>
</dbReference>
<sequence length="220" mass="24538">MSSTNCSPPFPTEISIPDESAVYQLLGYGVRTVSFLNFHVYALGIYINKDDILRTKNILSSYQNLEEDLVDFSKDGDIISNLLKAGIRFSIRIVPVRNTDFSHLRDGFVKTILAHPLSKVLGHSEEFGNGLQELKNAFSGRKGSVPKHQILIMDRSNNGVLRFTYYDSKDESKCTKPEELGQVTEPQVSEILFLQYLSGKNPSSESAKNSFLEGLVALAK</sequence>
<dbReference type="STRING" id="857566.A0A1E3PMK9"/>
<dbReference type="PANTHER" id="PTHR47284:SF3">
    <property type="entry name" value="FATTY-ACID-BINDING PROTEIN 2"/>
    <property type="match status" value="1"/>
</dbReference>
<proteinExistence type="inferred from homology"/>
<comment type="similarity">
    <text evidence="1">Belongs to the AIM18/AIM46 family.</text>
</comment>
<dbReference type="InterPro" id="IPR016088">
    <property type="entry name" value="Chalcone_isomerase_3-sand"/>
</dbReference>
<dbReference type="AlphaFoldDB" id="A0A1E3PMK9"/>
<keyword evidence="4" id="KW-0413">Isomerase</keyword>
<feature type="domain" description="Chalcone isomerase" evidence="3">
    <location>
        <begin position="23"/>
        <end position="211"/>
    </location>
</feature>
<dbReference type="PANTHER" id="PTHR47284">
    <property type="entry name" value="FATTY-ACID-BINDING PROTEIN 2"/>
    <property type="match status" value="1"/>
</dbReference>
<dbReference type="InterPro" id="IPR036298">
    <property type="entry name" value="Chalcone_isomerase_sf"/>
</dbReference>
<dbReference type="InterPro" id="IPR016087">
    <property type="entry name" value="Chalcone_isomerase"/>
</dbReference>
<dbReference type="EMBL" id="KV454408">
    <property type="protein sequence ID" value="ODQ66558.1"/>
    <property type="molecule type" value="Genomic_DNA"/>
</dbReference>
<dbReference type="Gene3D" id="3.50.70.10">
    <property type="match status" value="1"/>
</dbReference>
<accession>A0A1E3PMK9</accession>
<evidence type="ECO:0000256" key="2">
    <source>
        <dbReference type="ARBA" id="ARBA00018755"/>
    </source>
</evidence>
<gene>
    <name evidence="4" type="ORF">NADFUDRAFT_69716</name>
</gene>
<evidence type="ECO:0000313" key="5">
    <source>
        <dbReference type="Proteomes" id="UP000095009"/>
    </source>
</evidence>
<evidence type="ECO:0000259" key="3">
    <source>
        <dbReference type="Pfam" id="PF16035"/>
    </source>
</evidence>
<protein>
    <recommendedName>
        <fullName evidence="2">Altered inheritance of mitochondria protein 18, mitochondrial</fullName>
    </recommendedName>
</protein>
<evidence type="ECO:0000313" key="4">
    <source>
        <dbReference type="EMBL" id="ODQ66558.1"/>
    </source>
</evidence>
<organism evidence="4 5">
    <name type="scientific">Nadsonia fulvescens var. elongata DSM 6958</name>
    <dbReference type="NCBI Taxonomy" id="857566"/>
    <lineage>
        <taxon>Eukaryota</taxon>
        <taxon>Fungi</taxon>
        <taxon>Dikarya</taxon>
        <taxon>Ascomycota</taxon>
        <taxon>Saccharomycotina</taxon>
        <taxon>Dipodascomycetes</taxon>
        <taxon>Dipodascales</taxon>
        <taxon>Dipodascales incertae sedis</taxon>
        <taxon>Nadsonia</taxon>
    </lineage>
</organism>